<comment type="caution">
    <text evidence="3">The sequence shown here is derived from an EMBL/GenBank/DDBJ whole genome shotgun (WGS) entry which is preliminary data.</text>
</comment>
<proteinExistence type="predicted"/>
<evidence type="ECO:0000313" key="4">
    <source>
        <dbReference type="Proteomes" id="UP000095209"/>
    </source>
</evidence>
<feature type="domain" description="Copper amine oxidase-like N-terminal" evidence="2">
    <location>
        <begin position="36"/>
        <end position="145"/>
    </location>
</feature>
<keyword evidence="4" id="KW-1185">Reference proteome</keyword>
<dbReference type="OrthoDB" id="2732647at2"/>
<name>A0A1E5LDA7_9BACI</name>
<dbReference type="EMBL" id="MJEH01000036">
    <property type="protein sequence ID" value="OEH92052.1"/>
    <property type="molecule type" value="Genomic_DNA"/>
</dbReference>
<dbReference type="RefSeq" id="WP_069717904.1">
    <property type="nucleotide sequence ID" value="NZ_MJEH01000036.1"/>
</dbReference>
<dbReference type="Gene3D" id="3.30.457.10">
    <property type="entry name" value="Copper amine oxidase-like, N-terminal domain"/>
    <property type="match status" value="1"/>
</dbReference>
<dbReference type="InterPro" id="IPR012854">
    <property type="entry name" value="Cu_amine_oxidase-like_N"/>
</dbReference>
<keyword evidence="1" id="KW-0732">Signal</keyword>
<feature type="chain" id="PRO_5009180892" description="Copper amine oxidase-like N-terminal domain-containing protein" evidence="1">
    <location>
        <begin position="27"/>
        <end position="322"/>
    </location>
</feature>
<dbReference type="Pfam" id="PF07833">
    <property type="entry name" value="Cu_amine_oxidN1"/>
    <property type="match status" value="1"/>
</dbReference>
<organism evidence="3 4">
    <name type="scientific">Bacillus solimangrovi</name>
    <dbReference type="NCBI Taxonomy" id="1305675"/>
    <lineage>
        <taxon>Bacteria</taxon>
        <taxon>Bacillati</taxon>
        <taxon>Bacillota</taxon>
        <taxon>Bacilli</taxon>
        <taxon>Bacillales</taxon>
        <taxon>Bacillaceae</taxon>
        <taxon>Bacillus</taxon>
    </lineage>
</organism>
<evidence type="ECO:0000256" key="1">
    <source>
        <dbReference type="SAM" id="SignalP"/>
    </source>
</evidence>
<dbReference type="Proteomes" id="UP000095209">
    <property type="component" value="Unassembled WGS sequence"/>
</dbReference>
<protein>
    <recommendedName>
        <fullName evidence="2">Copper amine oxidase-like N-terminal domain-containing protein</fullName>
    </recommendedName>
</protein>
<evidence type="ECO:0000259" key="2">
    <source>
        <dbReference type="Pfam" id="PF07833"/>
    </source>
</evidence>
<feature type="signal peptide" evidence="1">
    <location>
        <begin position="1"/>
        <end position="26"/>
    </location>
</feature>
<evidence type="ECO:0000313" key="3">
    <source>
        <dbReference type="EMBL" id="OEH92052.1"/>
    </source>
</evidence>
<dbReference type="STRING" id="1305675.BFG57_16890"/>
<accession>A0A1E5LDA7</accession>
<dbReference type="AlphaFoldDB" id="A0A1E5LDA7"/>
<dbReference type="SUPFAM" id="SSF55383">
    <property type="entry name" value="Copper amine oxidase, domain N"/>
    <property type="match status" value="1"/>
</dbReference>
<gene>
    <name evidence="3" type="ORF">BFG57_16890</name>
</gene>
<dbReference type="InterPro" id="IPR036582">
    <property type="entry name" value="Mao_N_sf"/>
</dbReference>
<sequence length="322" mass="36433">MNKSFSLVFILLTAFLFISLPSISHAESNHDTKLVVKGKIVTNQLPTIIENGRTLIPLLLVSEAVDAQVKWEQNTSTAVVQKWGERLTLKPDAHQAQLQGTAYHDGDLALETPAKLKNGTIYVPIRLIAQTFGYEVSWIEGEITINSPLSEAKKEMLHRSSLEKARPEMIQLDQPVHYINTPLDISYPNENYDRTYIFPEGEALGYYSISGDTISWIELQDDFLVCTWQAHINDVSYGQLESFLEMDIKNAQGIDPKVDKDMLYYSNGSFGDSMHWEYGKIDKNKTYTNLAYKRTVSGEITDSEGTMSFTLPGEVRTDYIED</sequence>
<reference evidence="3 4" key="1">
    <citation type="submission" date="2016-08" db="EMBL/GenBank/DDBJ databases">
        <title>Genome of Bacillus solimangrovi GH2-4.</title>
        <authorList>
            <person name="Lim S."/>
            <person name="Kim B.-C."/>
        </authorList>
    </citation>
    <scope>NUCLEOTIDE SEQUENCE [LARGE SCALE GENOMIC DNA]</scope>
    <source>
        <strain evidence="3 4">GH2-4</strain>
    </source>
</reference>